<evidence type="ECO:0000313" key="9">
    <source>
        <dbReference type="EMBL" id="KAK7996062.1"/>
    </source>
</evidence>
<evidence type="ECO:0000259" key="8">
    <source>
        <dbReference type="PROSITE" id="PS50862"/>
    </source>
</evidence>
<feature type="compositionally biased region" description="Polar residues" evidence="7">
    <location>
        <begin position="735"/>
        <end position="745"/>
    </location>
</feature>
<dbReference type="InterPro" id="IPR004364">
    <property type="entry name" value="Aa-tRNA-synt_II"/>
</dbReference>
<keyword evidence="5" id="KW-0648">Protein biosynthesis</keyword>
<dbReference type="Gene3D" id="3.30.1360.30">
    <property type="entry name" value="GAD-like domain"/>
    <property type="match status" value="1"/>
</dbReference>
<organism evidence="9 10">
    <name type="scientific">Apiospora marii</name>
    <dbReference type="NCBI Taxonomy" id="335849"/>
    <lineage>
        <taxon>Eukaryota</taxon>
        <taxon>Fungi</taxon>
        <taxon>Dikarya</taxon>
        <taxon>Ascomycota</taxon>
        <taxon>Pezizomycotina</taxon>
        <taxon>Sordariomycetes</taxon>
        <taxon>Xylariomycetidae</taxon>
        <taxon>Amphisphaeriales</taxon>
        <taxon>Apiosporaceae</taxon>
        <taxon>Apiospora</taxon>
    </lineage>
</organism>
<dbReference type="InterPro" id="IPR002312">
    <property type="entry name" value="Asp/Asn-tRNA-synth_IIb"/>
</dbReference>
<reference evidence="9 10" key="1">
    <citation type="submission" date="2023-01" db="EMBL/GenBank/DDBJ databases">
        <title>Analysis of 21 Apiospora genomes using comparative genomics revels a genus with tremendous synthesis potential of carbohydrate active enzymes and secondary metabolites.</title>
        <authorList>
            <person name="Sorensen T."/>
        </authorList>
    </citation>
    <scope>NUCLEOTIDE SEQUENCE [LARGE SCALE GENOMIC DNA]</scope>
    <source>
        <strain evidence="9 10">CBS 20057</strain>
    </source>
</reference>
<evidence type="ECO:0000256" key="2">
    <source>
        <dbReference type="ARBA" id="ARBA00022598"/>
    </source>
</evidence>
<protein>
    <submittedName>
        <fullName evidence="9">Aspartyl-tRNA synthetase</fullName>
    </submittedName>
</protein>
<dbReference type="HAMAP" id="MF_00044">
    <property type="entry name" value="Asp_tRNA_synth_type1"/>
    <property type="match status" value="1"/>
</dbReference>
<keyword evidence="6" id="KW-0030">Aminoacyl-tRNA synthetase</keyword>
<evidence type="ECO:0000256" key="5">
    <source>
        <dbReference type="ARBA" id="ARBA00022917"/>
    </source>
</evidence>
<dbReference type="NCBIfam" id="TIGR00459">
    <property type="entry name" value="aspS_bact"/>
    <property type="match status" value="1"/>
</dbReference>
<keyword evidence="10" id="KW-1185">Reference proteome</keyword>
<feature type="region of interest" description="Disordered" evidence="7">
    <location>
        <begin position="707"/>
        <end position="771"/>
    </location>
</feature>
<feature type="domain" description="Aminoacyl-transfer RNA synthetases class-II family profile" evidence="8">
    <location>
        <begin position="211"/>
        <end position="697"/>
    </location>
</feature>
<dbReference type="Gene3D" id="2.40.50.140">
    <property type="entry name" value="Nucleic acid-binding proteins"/>
    <property type="match status" value="1"/>
</dbReference>
<dbReference type="PROSITE" id="PS50862">
    <property type="entry name" value="AA_TRNA_LIGASE_II"/>
    <property type="match status" value="1"/>
</dbReference>
<dbReference type="InterPro" id="IPR004524">
    <property type="entry name" value="Asp-tRNA-ligase_1"/>
</dbReference>
<proteinExistence type="inferred from homology"/>
<keyword evidence="2" id="KW-0436">Ligase</keyword>
<comment type="similarity">
    <text evidence="1">Belongs to the class-II aminoacyl-tRNA synthetase family. Type 1 subfamily.</text>
</comment>
<keyword evidence="3" id="KW-0547">Nucleotide-binding</keyword>
<feature type="compositionally biased region" description="Polar residues" evidence="7">
    <location>
        <begin position="761"/>
        <end position="771"/>
    </location>
</feature>
<evidence type="ECO:0000256" key="6">
    <source>
        <dbReference type="ARBA" id="ARBA00023146"/>
    </source>
</evidence>
<accession>A0ABR1R3R1</accession>
<evidence type="ECO:0000256" key="3">
    <source>
        <dbReference type="ARBA" id="ARBA00022741"/>
    </source>
</evidence>
<dbReference type="EMBL" id="JAQQWI010000022">
    <property type="protein sequence ID" value="KAK7996062.1"/>
    <property type="molecule type" value="Genomic_DNA"/>
</dbReference>
<dbReference type="PANTHER" id="PTHR22594">
    <property type="entry name" value="ASPARTYL/LYSYL-TRNA SYNTHETASE"/>
    <property type="match status" value="1"/>
</dbReference>
<name>A0ABR1R3R1_9PEZI</name>
<sequence>MAAKGFSDLFQSLRCAHDDAFDPVAEAESSTSGTPAPPNPKISAFKDFFQFGTQTRLSQFTPKSENGEEVTVLGFLGKRRDQSSSLSFCELDTFYRPDVQIVSQVTDGDDEASKSAVHAALRAIPNYSPVAATGILVERPRRVNAVQEFGDNRRPRPGEVYPQGRLWDLKLTSIKPLNEFPKDIIVSKNAVWAPKQRHMQMRFDHMLRDRIRFRDFLTASARQFLHVDRFEEVETPILFKSTPEGAREFLVPTRRAGYAYALPQSPQQYKQLLMAGGFRKYFQFARCFRDEDLRADRQPEFTQLDLEMSFASGHHVMQAVEQLVRQMSKRISGAFGYKEIDGIRHPVKASPQEIADARAAMAKSSGYLPPGSLYPWPRVAERFPVLTYDEAMSRYGSDKPDLRIESQFWRIDNIVPSNFVSMITKLEQPVVEAAQIRLKGTAQENQAFIHKFMDNLPKTPLKLSGDATPGIFVFDESKPLNGLSAFGHEAAEKIAAHGAKGGYWKKLEQGDIIVVQARKNVPFRGEGWTDLGKLQIAIYEAAREQKLLVEKLNWGFCWVTKFPLFTPNEPETIAAGEGQGGAAGFSSTHHPFTAPYGPEDFDLLATNPLEAKADHYDLVCRGVEIGGGSRRIHVAEMQEYVMRDILQMTDAGVKQFDHLLEALRAGCPPHAGFAFGWDRFCSVLSGVDSVRDVIAFPKSMKGEDLFVKSPTKMTDDQMKEYHLSPRRKTPALEPVSSSPEFTPSPSDVPVPGDEPLPGSSAAPNDSSNTAA</sequence>
<dbReference type="InterPro" id="IPR004115">
    <property type="entry name" value="GAD-like_sf"/>
</dbReference>
<dbReference type="Proteomes" id="UP001396898">
    <property type="component" value="Unassembled WGS sequence"/>
</dbReference>
<keyword evidence="4" id="KW-0067">ATP-binding</keyword>
<dbReference type="Pfam" id="PF00152">
    <property type="entry name" value="tRNA-synt_2"/>
    <property type="match status" value="1"/>
</dbReference>
<dbReference type="InterPro" id="IPR012340">
    <property type="entry name" value="NA-bd_OB-fold"/>
</dbReference>
<dbReference type="PRINTS" id="PR01042">
    <property type="entry name" value="TRNASYNTHASP"/>
</dbReference>
<dbReference type="Gene3D" id="3.30.930.10">
    <property type="entry name" value="Bira Bifunctional Protein, Domain 2"/>
    <property type="match status" value="2"/>
</dbReference>
<evidence type="ECO:0000256" key="4">
    <source>
        <dbReference type="ARBA" id="ARBA00022840"/>
    </source>
</evidence>
<dbReference type="PANTHER" id="PTHR22594:SF5">
    <property type="entry name" value="ASPARTATE--TRNA LIGASE, MITOCHONDRIAL"/>
    <property type="match status" value="1"/>
</dbReference>
<dbReference type="InterPro" id="IPR006195">
    <property type="entry name" value="aa-tRNA-synth_II"/>
</dbReference>
<dbReference type="SUPFAM" id="SSF55681">
    <property type="entry name" value="Class II aaRS and biotin synthetases"/>
    <property type="match status" value="1"/>
</dbReference>
<evidence type="ECO:0000256" key="1">
    <source>
        <dbReference type="ARBA" id="ARBA00006303"/>
    </source>
</evidence>
<dbReference type="InterPro" id="IPR045864">
    <property type="entry name" value="aa-tRNA-synth_II/BPL/LPL"/>
</dbReference>
<evidence type="ECO:0000256" key="7">
    <source>
        <dbReference type="SAM" id="MobiDB-lite"/>
    </source>
</evidence>
<comment type="caution">
    <text evidence="9">The sequence shown here is derived from an EMBL/GenBank/DDBJ whole genome shotgun (WGS) entry which is preliminary data.</text>
</comment>
<gene>
    <name evidence="9" type="ORF">PG991_015529</name>
</gene>
<feature type="compositionally biased region" description="Basic and acidic residues" evidence="7">
    <location>
        <begin position="713"/>
        <end position="723"/>
    </location>
</feature>
<evidence type="ECO:0000313" key="10">
    <source>
        <dbReference type="Proteomes" id="UP001396898"/>
    </source>
</evidence>